<dbReference type="PRINTS" id="PR00205">
    <property type="entry name" value="CADHERIN"/>
</dbReference>
<evidence type="ECO:0000313" key="10">
    <source>
        <dbReference type="Proteomes" id="UP000008854"/>
    </source>
</evidence>
<name>A0A5K4FDA1_SCHMA</name>
<evidence type="ECO:0000256" key="5">
    <source>
        <dbReference type="ARBA" id="ARBA00022989"/>
    </source>
</evidence>
<feature type="domain" description="Cadherin" evidence="9">
    <location>
        <begin position="495"/>
        <end position="619"/>
    </location>
</feature>
<evidence type="ECO:0000256" key="1">
    <source>
        <dbReference type="ARBA" id="ARBA00004370"/>
    </source>
</evidence>
<dbReference type="Pfam" id="PF00028">
    <property type="entry name" value="Cadherin"/>
    <property type="match status" value="2"/>
</dbReference>
<dbReference type="GO" id="GO:0007156">
    <property type="term" value="P:homophilic cell adhesion via plasma membrane adhesion molecules"/>
    <property type="evidence" value="ECO:0007669"/>
    <property type="project" value="InterPro"/>
</dbReference>
<evidence type="ECO:0000259" key="9">
    <source>
        <dbReference type="PROSITE" id="PS50268"/>
    </source>
</evidence>
<dbReference type="SMART" id="SM00112">
    <property type="entry name" value="CA"/>
    <property type="match status" value="6"/>
</dbReference>
<keyword evidence="6 8" id="KW-0472">Membrane</keyword>
<evidence type="ECO:0000256" key="7">
    <source>
        <dbReference type="PROSITE-ProRule" id="PRU00043"/>
    </source>
</evidence>
<feature type="domain" description="Cadherin" evidence="9">
    <location>
        <begin position="358"/>
        <end position="483"/>
    </location>
</feature>
<proteinExistence type="predicted"/>
<dbReference type="STRING" id="6183.A0A5K4FDA1"/>
<organism evidence="10 11">
    <name type="scientific">Schistosoma mansoni</name>
    <name type="common">Blood fluke</name>
    <dbReference type="NCBI Taxonomy" id="6183"/>
    <lineage>
        <taxon>Eukaryota</taxon>
        <taxon>Metazoa</taxon>
        <taxon>Spiralia</taxon>
        <taxon>Lophotrochozoa</taxon>
        <taxon>Platyhelminthes</taxon>
        <taxon>Trematoda</taxon>
        <taxon>Digenea</taxon>
        <taxon>Strigeidida</taxon>
        <taxon>Schistosomatoidea</taxon>
        <taxon>Schistosomatidae</taxon>
        <taxon>Schistosoma</taxon>
    </lineage>
</organism>
<dbReference type="InParanoid" id="A0A5K4FDA1"/>
<dbReference type="InterPro" id="IPR002126">
    <property type="entry name" value="Cadherin-like_dom"/>
</dbReference>
<feature type="domain" description="Cadherin" evidence="9">
    <location>
        <begin position="751"/>
        <end position="917"/>
    </location>
</feature>
<dbReference type="PROSITE" id="PS50268">
    <property type="entry name" value="CADHERIN_2"/>
    <property type="match status" value="6"/>
</dbReference>
<dbReference type="AlphaFoldDB" id="A0A5K4FDA1"/>
<evidence type="ECO:0000256" key="3">
    <source>
        <dbReference type="ARBA" id="ARBA00022737"/>
    </source>
</evidence>
<dbReference type="InterPro" id="IPR015919">
    <property type="entry name" value="Cadherin-like_sf"/>
</dbReference>
<feature type="domain" description="Cadherin" evidence="9">
    <location>
        <begin position="27"/>
        <end position="193"/>
    </location>
</feature>
<comment type="subcellular location">
    <subcellularLocation>
        <location evidence="1">Membrane</location>
    </subcellularLocation>
</comment>
<evidence type="ECO:0000256" key="6">
    <source>
        <dbReference type="ARBA" id="ARBA00023136"/>
    </source>
</evidence>
<feature type="domain" description="Cadherin" evidence="9">
    <location>
        <begin position="195"/>
        <end position="321"/>
    </location>
</feature>
<dbReference type="Gene3D" id="2.60.40.60">
    <property type="entry name" value="Cadherins"/>
    <property type="match status" value="7"/>
</dbReference>
<evidence type="ECO:0000256" key="2">
    <source>
        <dbReference type="ARBA" id="ARBA00022692"/>
    </source>
</evidence>
<reference evidence="11" key="2">
    <citation type="submission" date="2019-11" db="UniProtKB">
        <authorList>
            <consortium name="WormBaseParasite"/>
        </authorList>
    </citation>
    <scope>IDENTIFICATION</scope>
    <source>
        <strain evidence="11">Puerto Rican</strain>
    </source>
</reference>
<sequence length="1393" mass="161064">MQTDFILKSFIYTSILLNIYIIKSIPVNEPNVFYVNDDTNEGQRIGRITHFNGNQQANFKIGNTKAVIVRGNRPPAIYFRLNENTGDLYTRTIIDHEALCSKQSQIVGNLNNIPTNNDFTETNYQYRSLLSSTSNSKIIQQCKFTFQVALHRTLLSDQSQKTDHFIEPGYPNLPEFIDIHIIIIDRNDHSPIFQPHSMINISIPELVPIGTRIQLPLAYDPDSPEYSIQRYELYPITINDFALYIQTTDIIYNTNIIQEITGLYLEVKTLLDRELRDSYILKVKAFDSSITNLMNSPINDNRNVLKIYLTIEDINDNGPIFQPQTNFTPIESSIDNTAISVVSSSSSSTSSSSVHSTTIQCYKVDVIESTWTKSSILQLLTKDLDSPKYSITKYEFDSNTDYNIKQLFKLNEHTGELYLKQPLDYEKHTTYTFNILAIDNDYHRRSKLEQNSLINSHLHQNIFTSTANIIINVIDINDEIPMIELDYLRIDETTGRPATFARIEENIAPPQFIADILVTDRDVNTVNSYVICTLLDKPNRIHDSNSNNTMNTLFQLTEIKRQSGLVQYNLLTINSLDREVNGSIIRPRIQCTDSGLIKKSSEVEIIIHIIDVNDNIPFIQLIPTTTTTTTTTNTTNNSNFINLKENTPTGTIIGYFNITDYDIGDNSRTKCQLLSINNTLSLININEYFFIDPITCNLIINKPIDRELFYPPINQIQLFIEINDYGKPILKSNLLLLINIINENDNRPLFQQNFYHFKIKENLPIGTPIGQLLITDLDGDYNQLQVMIKRKKQQKEVKEKGKEKEEQLPFQLWKSNISSSSSSSSAISSSINQYNITNEFNDLPIIIYYINTTKILDYEERSTYEFEIYATDLLPTTTTTTYNHHHNQLSMKNLNDYTTSTTILITIEDENDNDPMIIFPKQSDKLFIITNLQKKYYQLMTVNVNDKDSISNSFIFILEQLNISNININQLNNNIKINEINFINQSKINNFLNIDRNLGIIYLNRDIQYNDTGYYIFNIIVYDNIINPRNASIRFIVKIESIPFISNQYNNNNKINNLLNNNYNYYNLYLNDNYINSQYFDDTTNDYTTYYSNKNLRNYSNPLLSLSSSRLYKSTKQFTYYLTNDTILILSLGLILLILLATLCLIIFARHWSFNTIIQPNTFDKIQCNHLLCCKKSNCKQLRNNNNNSNNSSNINNNNNDKKEIINNIQSIYSPQKYNYSPINLNYDHTIKSINLLNDNLYTQNIINNENNNHNNNYYHHCKQYKLLPIITSTNNSLNRSYVTDYTPLQTITSCKCCLTPTLCNTNQSSNEQFNGSFMIQPINDNSNNNNNNNINTLDINQLCNEPISYYKTISPKLKLHNLNEKHNVQMISMNDNVQSEIEKNSQSEYLTT</sequence>
<feature type="transmembrane region" description="Helical" evidence="8">
    <location>
        <begin position="1127"/>
        <end position="1149"/>
    </location>
</feature>
<keyword evidence="3" id="KW-0677">Repeat</keyword>
<dbReference type="PROSITE" id="PS00232">
    <property type="entry name" value="CADHERIN_1"/>
    <property type="match status" value="4"/>
</dbReference>
<keyword evidence="2 8" id="KW-0812">Transmembrane</keyword>
<feature type="domain" description="Cadherin" evidence="9">
    <location>
        <begin position="635"/>
        <end position="750"/>
    </location>
</feature>
<evidence type="ECO:0000256" key="8">
    <source>
        <dbReference type="SAM" id="Phobius"/>
    </source>
</evidence>
<evidence type="ECO:0000256" key="4">
    <source>
        <dbReference type="ARBA" id="ARBA00022837"/>
    </source>
</evidence>
<dbReference type="PANTHER" id="PTHR24026:SF126">
    <property type="entry name" value="PROTOCADHERIN FAT 4"/>
    <property type="match status" value="1"/>
</dbReference>
<dbReference type="Proteomes" id="UP000008854">
    <property type="component" value="Unassembled WGS sequence"/>
</dbReference>
<keyword evidence="10" id="KW-1185">Reference proteome</keyword>
<keyword evidence="5 8" id="KW-1133">Transmembrane helix</keyword>
<keyword evidence="4 7" id="KW-0106">Calcium</keyword>
<dbReference type="InterPro" id="IPR020894">
    <property type="entry name" value="Cadherin_CS"/>
</dbReference>
<dbReference type="GO" id="GO:0005509">
    <property type="term" value="F:calcium ion binding"/>
    <property type="evidence" value="ECO:0007669"/>
    <property type="project" value="UniProtKB-UniRule"/>
</dbReference>
<dbReference type="CDD" id="cd11304">
    <property type="entry name" value="Cadherin_repeat"/>
    <property type="match status" value="7"/>
</dbReference>
<evidence type="ECO:0000313" key="11">
    <source>
        <dbReference type="WBParaSite" id="Smp_342060.1"/>
    </source>
</evidence>
<dbReference type="WBParaSite" id="Smp_342060.1">
    <property type="protein sequence ID" value="Smp_342060.1"/>
    <property type="gene ID" value="Smp_342060"/>
</dbReference>
<reference evidence="10" key="1">
    <citation type="journal article" date="2012" name="PLoS Negl. Trop. Dis.">
        <title>A systematically improved high quality genome and transcriptome of the human blood fluke Schistosoma mansoni.</title>
        <authorList>
            <person name="Protasio A.V."/>
            <person name="Tsai I.J."/>
            <person name="Babbage A."/>
            <person name="Nichol S."/>
            <person name="Hunt M."/>
            <person name="Aslett M.A."/>
            <person name="De Silva N."/>
            <person name="Velarde G.S."/>
            <person name="Anderson T.J."/>
            <person name="Clark R.C."/>
            <person name="Davidson C."/>
            <person name="Dillon G.P."/>
            <person name="Holroyd N.E."/>
            <person name="LoVerde P.T."/>
            <person name="Lloyd C."/>
            <person name="McQuillan J."/>
            <person name="Oliveira G."/>
            <person name="Otto T.D."/>
            <person name="Parker-Manuel S.J."/>
            <person name="Quail M.A."/>
            <person name="Wilson R.A."/>
            <person name="Zerlotini A."/>
            <person name="Dunne D.W."/>
            <person name="Berriman M."/>
        </authorList>
    </citation>
    <scope>NUCLEOTIDE SEQUENCE [LARGE SCALE GENOMIC DNA]</scope>
    <source>
        <strain evidence="10">Puerto Rican</strain>
    </source>
</reference>
<dbReference type="PANTHER" id="PTHR24026">
    <property type="entry name" value="FAT ATYPICAL CADHERIN-RELATED"/>
    <property type="match status" value="1"/>
</dbReference>
<protein>
    <submittedName>
        <fullName evidence="11">Cadherin</fullName>
    </submittedName>
</protein>
<accession>A0A5K4FDA1</accession>
<dbReference type="SUPFAM" id="SSF49313">
    <property type="entry name" value="Cadherin-like"/>
    <property type="match status" value="6"/>
</dbReference>
<dbReference type="GO" id="GO:0005886">
    <property type="term" value="C:plasma membrane"/>
    <property type="evidence" value="ECO:0007669"/>
    <property type="project" value="UniProtKB-SubCell"/>
</dbReference>